<evidence type="ECO:0000256" key="7">
    <source>
        <dbReference type="ARBA" id="ARBA00023180"/>
    </source>
</evidence>
<organism evidence="9 10">
    <name type="scientific">Sphaeramia orbicularis</name>
    <name type="common">orbiculate cardinalfish</name>
    <dbReference type="NCBI Taxonomy" id="375764"/>
    <lineage>
        <taxon>Eukaryota</taxon>
        <taxon>Metazoa</taxon>
        <taxon>Chordata</taxon>
        <taxon>Craniata</taxon>
        <taxon>Vertebrata</taxon>
        <taxon>Euteleostomi</taxon>
        <taxon>Actinopterygii</taxon>
        <taxon>Neopterygii</taxon>
        <taxon>Teleostei</taxon>
        <taxon>Neoteleostei</taxon>
        <taxon>Acanthomorphata</taxon>
        <taxon>Gobiaria</taxon>
        <taxon>Kurtiformes</taxon>
        <taxon>Apogonoidei</taxon>
        <taxon>Apogonidae</taxon>
        <taxon>Apogoninae</taxon>
        <taxon>Sphaeramia</taxon>
    </lineage>
</organism>
<dbReference type="InterPro" id="IPR036179">
    <property type="entry name" value="Ig-like_dom_sf"/>
</dbReference>
<evidence type="ECO:0000256" key="1">
    <source>
        <dbReference type="ARBA" id="ARBA00004236"/>
    </source>
</evidence>
<dbReference type="InterPro" id="IPR007110">
    <property type="entry name" value="Ig-like_dom"/>
</dbReference>
<dbReference type="GO" id="GO:0009617">
    <property type="term" value="P:response to bacterium"/>
    <property type="evidence" value="ECO:0007669"/>
    <property type="project" value="TreeGrafter"/>
</dbReference>
<evidence type="ECO:0000313" key="9">
    <source>
        <dbReference type="Ensembl" id="ENSSORP00005018797.1"/>
    </source>
</evidence>
<reference evidence="9" key="1">
    <citation type="submission" date="2019-06" db="EMBL/GenBank/DDBJ databases">
        <authorList>
            <consortium name="Wellcome Sanger Institute Data Sharing"/>
        </authorList>
    </citation>
    <scope>NUCLEOTIDE SEQUENCE [LARGE SCALE GENOMIC DNA]</scope>
</reference>
<comment type="subcellular location">
    <subcellularLocation>
        <location evidence="1">Cell membrane</location>
    </subcellularLocation>
</comment>
<dbReference type="PANTHER" id="PTHR19433:SF133">
    <property type="entry name" value="IMMUNE-TYPE RECEPTOR 5 PRECURSOR-RELATED"/>
    <property type="match status" value="1"/>
</dbReference>
<dbReference type="Pfam" id="PF07686">
    <property type="entry name" value="V-set"/>
    <property type="match status" value="1"/>
</dbReference>
<keyword evidence="10" id="KW-1185">Reference proteome</keyword>
<name>A0A672ZR05_9TELE</name>
<dbReference type="GO" id="GO:0005886">
    <property type="term" value="C:plasma membrane"/>
    <property type="evidence" value="ECO:0007669"/>
    <property type="project" value="UniProtKB-SubCell"/>
</dbReference>
<sequence>RFHWCTEYRNVVTKTVHVGEDVTLICPRQSSVSGYLFWVRVVAGNFPEALGATYTFDHALVNTTPRITTKQESGTFVLSIKRTTLTDTALYYLSKAFHFIFPEPESHITAIIQDPVSDPLHPGDSEILQYSVLYNLEKKTCPGDPSVYWFRTGSDKSHPTIFYTHGNRSEKCEMRSETHSLKNCTYGLNKSISSSDSGTYYCAVAACGDIFLGNGTKVHVKAVSLTVIAFLIYIMKKNKGNKCHLLFICQVNLQCVLMFC</sequence>
<dbReference type="Ensembl" id="ENSSORT00005019348.1">
    <property type="protein sequence ID" value="ENSSORP00005018797.1"/>
    <property type="gene ID" value="ENSSORG00005009250.1"/>
</dbReference>
<dbReference type="InterPro" id="IPR013106">
    <property type="entry name" value="Ig_V-set"/>
</dbReference>
<dbReference type="PROSITE" id="PS50835">
    <property type="entry name" value="IG_LIKE"/>
    <property type="match status" value="1"/>
</dbReference>
<dbReference type="Proteomes" id="UP000472271">
    <property type="component" value="Chromosome 10"/>
</dbReference>
<reference evidence="9" key="2">
    <citation type="submission" date="2025-08" db="UniProtKB">
        <authorList>
            <consortium name="Ensembl"/>
        </authorList>
    </citation>
    <scope>IDENTIFICATION</scope>
</reference>
<accession>A0A672ZR05</accession>
<dbReference type="InterPro" id="IPR052051">
    <property type="entry name" value="TCR_complex_component"/>
</dbReference>
<evidence type="ECO:0000256" key="6">
    <source>
        <dbReference type="ARBA" id="ARBA00023157"/>
    </source>
</evidence>
<evidence type="ECO:0000259" key="8">
    <source>
        <dbReference type="PROSITE" id="PS50835"/>
    </source>
</evidence>
<dbReference type="InterPro" id="IPR013783">
    <property type="entry name" value="Ig-like_fold"/>
</dbReference>
<dbReference type="InParanoid" id="A0A672ZR05"/>
<dbReference type="SMART" id="SM00409">
    <property type="entry name" value="IG"/>
    <property type="match status" value="2"/>
</dbReference>
<evidence type="ECO:0000313" key="10">
    <source>
        <dbReference type="Proteomes" id="UP000472271"/>
    </source>
</evidence>
<keyword evidence="7" id="KW-0325">Glycoprotein</keyword>
<reference evidence="9" key="3">
    <citation type="submission" date="2025-09" db="UniProtKB">
        <authorList>
            <consortium name="Ensembl"/>
        </authorList>
    </citation>
    <scope>IDENTIFICATION</scope>
</reference>
<dbReference type="SUPFAM" id="SSF48726">
    <property type="entry name" value="Immunoglobulin"/>
    <property type="match status" value="2"/>
</dbReference>
<feature type="domain" description="Ig-like" evidence="8">
    <location>
        <begin position="104"/>
        <end position="224"/>
    </location>
</feature>
<dbReference type="AlphaFoldDB" id="A0A672ZR05"/>
<keyword evidence="6" id="KW-1015">Disulfide bond</keyword>
<evidence type="ECO:0000256" key="5">
    <source>
        <dbReference type="ARBA" id="ARBA00023136"/>
    </source>
</evidence>
<keyword evidence="3" id="KW-0732">Signal</keyword>
<evidence type="ECO:0000256" key="3">
    <source>
        <dbReference type="ARBA" id="ARBA00022729"/>
    </source>
</evidence>
<dbReference type="InterPro" id="IPR003599">
    <property type="entry name" value="Ig_sub"/>
</dbReference>
<keyword evidence="4" id="KW-0391">Immunity</keyword>
<evidence type="ECO:0000256" key="2">
    <source>
        <dbReference type="ARBA" id="ARBA00022475"/>
    </source>
</evidence>
<keyword evidence="5" id="KW-0472">Membrane</keyword>
<dbReference type="PANTHER" id="PTHR19433">
    <property type="entry name" value="T-CELL RECEPTOR ALPHA CHAIN V REGION-RELATED"/>
    <property type="match status" value="1"/>
</dbReference>
<evidence type="ECO:0000256" key="4">
    <source>
        <dbReference type="ARBA" id="ARBA00022859"/>
    </source>
</evidence>
<keyword evidence="2" id="KW-1003">Cell membrane</keyword>
<dbReference type="Gene3D" id="2.60.40.10">
    <property type="entry name" value="Immunoglobulins"/>
    <property type="match status" value="2"/>
</dbReference>
<proteinExistence type="predicted"/>
<protein>
    <recommendedName>
        <fullName evidence="8">Ig-like domain-containing protein</fullName>
    </recommendedName>
</protein>
<dbReference type="GO" id="GO:0002376">
    <property type="term" value="P:immune system process"/>
    <property type="evidence" value="ECO:0007669"/>
    <property type="project" value="UniProtKB-KW"/>
</dbReference>